<gene>
    <name evidence="2" type="ORF">AAND1436_LOCUS41642</name>
</gene>
<feature type="compositionally biased region" description="Basic and acidic residues" evidence="1">
    <location>
        <begin position="317"/>
        <end position="352"/>
    </location>
</feature>
<dbReference type="AlphaFoldDB" id="A0A7S2IJH6"/>
<evidence type="ECO:0000256" key="1">
    <source>
        <dbReference type="SAM" id="MobiDB-lite"/>
    </source>
</evidence>
<feature type="region of interest" description="Disordered" evidence="1">
    <location>
        <begin position="317"/>
        <end position="379"/>
    </location>
</feature>
<feature type="region of interest" description="Disordered" evidence="1">
    <location>
        <begin position="137"/>
        <end position="187"/>
    </location>
</feature>
<organism evidence="2">
    <name type="scientific">Alexandrium andersonii</name>
    <dbReference type="NCBI Taxonomy" id="327968"/>
    <lineage>
        <taxon>Eukaryota</taxon>
        <taxon>Sar</taxon>
        <taxon>Alveolata</taxon>
        <taxon>Dinophyceae</taxon>
        <taxon>Gonyaulacales</taxon>
        <taxon>Pyrocystaceae</taxon>
        <taxon>Alexandrium</taxon>
    </lineage>
</organism>
<accession>A0A7S2IJH6</accession>
<reference evidence="2" key="1">
    <citation type="submission" date="2021-01" db="EMBL/GenBank/DDBJ databases">
        <authorList>
            <person name="Corre E."/>
            <person name="Pelletier E."/>
            <person name="Niang G."/>
            <person name="Scheremetjew M."/>
            <person name="Finn R."/>
            <person name="Kale V."/>
            <person name="Holt S."/>
            <person name="Cochrane G."/>
            <person name="Meng A."/>
            <person name="Brown T."/>
            <person name="Cohen L."/>
        </authorList>
    </citation>
    <scope>NUCLEOTIDE SEQUENCE</scope>
    <source>
        <strain evidence="2">CCMP2222</strain>
    </source>
</reference>
<dbReference type="EMBL" id="HBGQ01087357">
    <property type="protein sequence ID" value="CAD9521346.1"/>
    <property type="molecule type" value="Transcribed_RNA"/>
</dbReference>
<protein>
    <submittedName>
        <fullName evidence="2">Uncharacterized protein</fullName>
    </submittedName>
</protein>
<proteinExistence type="predicted"/>
<sequence>MLSRQLLPDGHHVREGAERAMLQSELRKQESLERVSRTRSSMSATHSAANLSPTAAAADFLLKSGRHRSVQPAALDATLGESTAQKLLAALDGNMGILKGRSARFEQEPLDGPVTHESLFAPPGDVFNRSFKRNLFKKKKKKAPPPPAEEVARSSSPEGGMGRHRTDSVVSLSGTGGKVKAIGGPGVPREKDPFRAWKLEVMDVNKMTMKEIKSRSFEGIKEMQADIKRDNRRFRNLWLREMDEDLLYEDRTLYTPHGMLATEVAERKYDAWKRKAYKPNDYTVQKKEAQKKLFSYYGVPMSSSEPDLKAWGRVLRESHARTPAERERVRREQEAQRRKEEEARRREQEEQRAALAQAAGGVTEKLADQKRRSSAVVQM</sequence>
<name>A0A7S2IJH6_9DINO</name>
<evidence type="ECO:0000313" key="2">
    <source>
        <dbReference type="EMBL" id="CAD9521346.1"/>
    </source>
</evidence>